<organism evidence="3">
    <name type="scientific">hydrothermal vent metagenome</name>
    <dbReference type="NCBI Taxonomy" id="652676"/>
    <lineage>
        <taxon>unclassified sequences</taxon>
        <taxon>metagenomes</taxon>
        <taxon>ecological metagenomes</taxon>
    </lineage>
</organism>
<feature type="transmembrane region" description="Helical" evidence="1">
    <location>
        <begin position="6"/>
        <end position="26"/>
    </location>
</feature>
<gene>
    <name evidence="3" type="ORF">MNBD_GAMMA14-2403</name>
</gene>
<evidence type="ECO:0000256" key="1">
    <source>
        <dbReference type="SAM" id="Phobius"/>
    </source>
</evidence>
<dbReference type="PANTHER" id="PTHR38034:SF1">
    <property type="entry name" value="INNER MEMBRANE PROTEIN YPJD"/>
    <property type="match status" value="1"/>
</dbReference>
<keyword evidence="1" id="KW-0472">Membrane</keyword>
<feature type="transmembrane region" description="Helical" evidence="1">
    <location>
        <begin position="95"/>
        <end position="114"/>
    </location>
</feature>
<evidence type="ECO:0000259" key="2">
    <source>
        <dbReference type="Pfam" id="PF01578"/>
    </source>
</evidence>
<feature type="transmembrane region" description="Helical" evidence="1">
    <location>
        <begin position="134"/>
        <end position="152"/>
    </location>
</feature>
<dbReference type="InterPro" id="IPR052372">
    <property type="entry name" value="YpjD/HemX"/>
</dbReference>
<dbReference type="Pfam" id="PF01578">
    <property type="entry name" value="Cytochrom_C_asm"/>
    <property type="match status" value="1"/>
</dbReference>
<keyword evidence="1" id="KW-1133">Transmembrane helix</keyword>
<dbReference type="GO" id="GO:0005886">
    <property type="term" value="C:plasma membrane"/>
    <property type="evidence" value="ECO:0007669"/>
    <property type="project" value="TreeGrafter"/>
</dbReference>
<protein>
    <submittedName>
        <fullName evidence="3">Inner membrane protein YpjD</fullName>
    </submittedName>
</protein>
<name>A0A3B0YIK9_9ZZZZ</name>
<feature type="transmembrane region" description="Helical" evidence="1">
    <location>
        <begin position="213"/>
        <end position="231"/>
    </location>
</feature>
<feature type="transmembrane region" description="Helical" evidence="1">
    <location>
        <begin position="67"/>
        <end position="88"/>
    </location>
</feature>
<dbReference type="InterPro" id="IPR002541">
    <property type="entry name" value="Cyt_c_assembly"/>
</dbReference>
<dbReference type="PANTHER" id="PTHR38034">
    <property type="entry name" value="INNER MEMBRANE PROTEIN YPJD"/>
    <property type="match status" value="1"/>
</dbReference>
<dbReference type="GO" id="GO:0020037">
    <property type="term" value="F:heme binding"/>
    <property type="evidence" value="ECO:0007669"/>
    <property type="project" value="InterPro"/>
</dbReference>
<reference evidence="3" key="1">
    <citation type="submission" date="2018-06" db="EMBL/GenBank/DDBJ databases">
        <authorList>
            <person name="Zhirakovskaya E."/>
        </authorList>
    </citation>
    <scope>NUCLEOTIDE SEQUENCE</scope>
</reference>
<feature type="transmembrane region" description="Helical" evidence="1">
    <location>
        <begin position="178"/>
        <end position="201"/>
    </location>
</feature>
<sequence>MNAAGLALPAVLLYLLTTVGLAMRLGGCTLSVCSTRKIIFLPGISAVILHALALYPELITGQGLNLGFFNAASLVALLTVVLLLLTAIWQPVESIGIPLLPITATTLGLAALYPSQHAISATSWQLDTHILFSVLAYSLFVLAAFQAVLLAIQERHLRNRKPGGFIRALPPLQVMEKLLFQMIGVGFTLLTVALLTGFFFIEDIFAQHLVHKTILSIAGWIIFGILLWGRWRFGWRGRTAIRWTLSGFALLALAYFGSKLVLELILTGNA</sequence>
<evidence type="ECO:0000313" key="3">
    <source>
        <dbReference type="EMBL" id="VAW75973.1"/>
    </source>
</evidence>
<feature type="transmembrane region" description="Helical" evidence="1">
    <location>
        <begin position="38"/>
        <end position="55"/>
    </location>
</feature>
<dbReference type="AlphaFoldDB" id="A0A3B0YIK9"/>
<dbReference type="GO" id="GO:0017004">
    <property type="term" value="P:cytochrome complex assembly"/>
    <property type="evidence" value="ECO:0007669"/>
    <property type="project" value="InterPro"/>
</dbReference>
<dbReference type="EMBL" id="UOFM01000156">
    <property type="protein sequence ID" value="VAW75973.1"/>
    <property type="molecule type" value="Genomic_DNA"/>
</dbReference>
<accession>A0A3B0YIK9</accession>
<feature type="transmembrane region" description="Helical" evidence="1">
    <location>
        <begin position="243"/>
        <end position="262"/>
    </location>
</feature>
<proteinExistence type="predicted"/>
<keyword evidence="1" id="KW-0812">Transmembrane</keyword>
<feature type="domain" description="Cytochrome c assembly protein" evidence="2">
    <location>
        <begin position="41"/>
        <end position="265"/>
    </location>
</feature>